<dbReference type="InParanoid" id="A0A1Z5T9D8"/>
<proteinExistence type="predicted"/>
<dbReference type="InterPro" id="IPR016181">
    <property type="entry name" value="Acyl_CoA_acyltransferase"/>
</dbReference>
<dbReference type="GO" id="GO:0016747">
    <property type="term" value="F:acyltransferase activity, transferring groups other than amino-acyl groups"/>
    <property type="evidence" value="ECO:0007669"/>
    <property type="project" value="InterPro"/>
</dbReference>
<sequence>MHMNMASNPHTKPIYKILPAGPEDAEQVAAVGNKAFRTSTLHEAMFPEEKAHLTPPEELRNWRTQRRAAFMRNERHLGFKAVLADQPDVIIGYVGWMKPGHFTRKQGLGSLVNGQAKSEPDPEASQSGPPACMNAGIKQGLEAGLDRKREQIWKDDSNFWYLAACGVDPDYQRQGIAGALLRRGLEQADAQGLPAYLESTPEGAFLYPRFGFETLEIMEMLDGRYRTSIMIRRPKTDQS</sequence>
<evidence type="ECO:0000313" key="2">
    <source>
        <dbReference type="EMBL" id="OTA32642.1"/>
    </source>
</evidence>
<dbReference type="PANTHER" id="PTHR42791">
    <property type="entry name" value="GNAT FAMILY ACETYLTRANSFERASE"/>
    <property type="match status" value="1"/>
</dbReference>
<dbReference type="CDD" id="cd04301">
    <property type="entry name" value="NAT_SF"/>
    <property type="match status" value="1"/>
</dbReference>
<evidence type="ECO:0000259" key="1">
    <source>
        <dbReference type="PROSITE" id="PS51186"/>
    </source>
</evidence>
<dbReference type="PANTHER" id="PTHR42791:SF2">
    <property type="entry name" value="N-ACETYLTRANSFERASE DOMAIN-CONTAINING PROTEIN"/>
    <property type="match status" value="1"/>
</dbReference>
<comment type="caution">
    <text evidence="2">The sequence shown here is derived from an EMBL/GenBank/DDBJ whole genome shotgun (WGS) entry which is preliminary data.</text>
</comment>
<dbReference type="Pfam" id="PF00583">
    <property type="entry name" value="Acetyltransf_1"/>
    <property type="match status" value="1"/>
</dbReference>
<dbReference type="Proteomes" id="UP000194280">
    <property type="component" value="Unassembled WGS sequence"/>
</dbReference>
<dbReference type="SUPFAM" id="SSF55729">
    <property type="entry name" value="Acyl-CoA N-acyltransferases (Nat)"/>
    <property type="match status" value="1"/>
</dbReference>
<dbReference type="STRING" id="1157616.A0A1Z5T9D8"/>
<gene>
    <name evidence="2" type="ORF">BTJ68_07907</name>
</gene>
<evidence type="ECO:0000313" key="3">
    <source>
        <dbReference type="Proteomes" id="UP000194280"/>
    </source>
</evidence>
<name>A0A1Z5T9D8_HORWE</name>
<protein>
    <recommendedName>
        <fullName evidence="1">N-acetyltransferase domain-containing protein</fullName>
    </recommendedName>
</protein>
<accession>A0A1Z5T9D8</accession>
<dbReference type="EMBL" id="MUNK01000090">
    <property type="protein sequence ID" value="OTA32642.1"/>
    <property type="molecule type" value="Genomic_DNA"/>
</dbReference>
<dbReference type="OrthoDB" id="2832510at2759"/>
<dbReference type="AlphaFoldDB" id="A0A1Z5T9D8"/>
<dbReference type="InterPro" id="IPR052523">
    <property type="entry name" value="Trichothecene_AcTrans"/>
</dbReference>
<keyword evidence="3" id="KW-1185">Reference proteome</keyword>
<feature type="domain" description="N-acetyltransferase" evidence="1">
    <location>
        <begin position="15"/>
        <end position="232"/>
    </location>
</feature>
<reference evidence="2 3" key="1">
    <citation type="submission" date="2017-01" db="EMBL/GenBank/DDBJ databases">
        <title>The recent genome duplication of the halophilic yeast Hortaea werneckii: insights from long-read sequencing.</title>
        <authorList>
            <person name="Sinha S."/>
            <person name="Flibotte S."/>
            <person name="Neira M."/>
            <person name="Lenassi M."/>
            <person name="Gostincar C."/>
            <person name="Stajich J.E."/>
            <person name="Nislow C.E."/>
        </authorList>
    </citation>
    <scope>NUCLEOTIDE SEQUENCE [LARGE SCALE GENOMIC DNA]</scope>
    <source>
        <strain evidence="2 3">EXF-2000</strain>
    </source>
</reference>
<organism evidence="2 3">
    <name type="scientific">Hortaea werneckii EXF-2000</name>
    <dbReference type="NCBI Taxonomy" id="1157616"/>
    <lineage>
        <taxon>Eukaryota</taxon>
        <taxon>Fungi</taxon>
        <taxon>Dikarya</taxon>
        <taxon>Ascomycota</taxon>
        <taxon>Pezizomycotina</taxon>
        <taxon>Dothideomycetes</taxon>
        <taxon>Dothideomycetidae</taxon>
        <taxon>Mycosphaerellales</taxon>
        <taxon>Teratosphaeriaceae</taxon>
        <taxon>Hortaea</taxon>
    </lineage>
</organism>
<dbReference type="Gene3D" id="3.40.630.30">
    <property type="match status" value="1"/>
</dbReference>
<dbReference type="PROSITE" id="PS51186">
    <property type="entry name" value="GNAT"/>
    <property type="match status" value="1"/>
</dbReference>
<dbReference type="VEuPathDB" id="FungiDB:BTJ68_07907"/>
<dbReference type="InterPro" id="IPR000182">
    <property type="entry name" value="GNAT_dom"/>
</dbReference>